<dbReference type="InterPro" id="IPR027417">
    <property type="entry name" value="P-loop_NTPase"/>
</dbReference>
<dbReference type="PROSITE" id="PS51192">
    <property type="entry name" value="HELICASE_ATP_BIND_1"/>
    <property type="match status" value="1"/>
</dbReference>
<evidence type="ECO:0000256" key="9">
    <source>
        <dbReference type="ARBA" id="ARBA00023125"/>
    </source>
</evidence>
<dbReference type="Proteomes" id="UP000810292">
    <property type="component" value="Unassembled WGS sequence"/>
</dbReference>
<dbReference type="SMART" id="SM00490">
    <property type="entry name" value="HELICc"/>
    <property type="match status" value="1"/>
</dbReference>
<dbReference type="GO" id="GO:1990077">
    <property type="term" value="C:primosome complex"/>
    <property type="evidence" value="ECO:0007669"/>
    <property type="project" value="UniProtKB-UniRule"/>
</dbReference>
<comment type="subunit">
    <text evidence="12">Component of the replication restart primosome.</text>
</comment>
<reference evidence="15" key="2">
    <citation type="journal article" date="2021" name="PeerJ">
        <title>Extensive microbial diversity within the chicken gut microbiome revealed by metagenomics and culture.</title>
        <authorList>
            <person name="Gilroy R."/>
            <person name="Ravi A."/>
            <person name="Getino M."/>
            <person name="Pursley I."/>
            <person name="Horton D.L."/>
            <person name="Alikhan N.F."/>
            <person name="Baker D."/>
            <person name="Gharbi K."/>
            <person name="Hall N."/>
            <person name="Watson M."/>
            <person name="Adriaenssens E.M."/>
            <person name="Foster-Nyarko E."/>
            <person name="Jarju S."/>
            <person name="Secka A."/>
            <person name="Antonio M."/>
            <person name="Oren A."/>
            <person name="Chaudhuri R.R."/>
            <person name="La Ragione R."/>
            <person name="Hildebrand F."/>
            <person name="Pallen M.J."/>
        </authorList>
    </citation>
    <scope>NUCLEOTIDE SEQUENCE</scope>
    <source>
        <strain evidence="15">14700</strain>
    </source>
</reference>
<evidence type="ECO:0000256" key="2">
    <source>
        <dbReference type="ARBA" id="ARBA00022705"/>
    </source>
</evidence>
<dbReference type="SMART" id="SM00487">
    <property type="entry name" value="DEXDc"/>
    <property type="match status" value="1"/>
</dbReference>
<dbReference type="GO" id="GO:0006310">
    <property type="term" value="P:DNA recombination"/>
    <property type="evidence" value="ECO:0007669"/>
    <property type="project" value="InterPro"/>
</dbReference>
<evidence type="ECO:0000256" key="8">
    <source>
        <dbReference type="ARBA" id="ARBA00022840"/>
    </source>
</evidence>
<dbReference type="Gene3D" id="3.40.1440.60">
    <property type="entry name" value="PriA, 3(prime) DNA-binding domain"/>
    <property type="match status" value="1"/>
</dbReference>
<dbReference type="InterPro" id="IPR041222">
    <property type="entry name" value="PriA_3primeBD"/>
</dbReference>
<evidence type="ECO:0000256" key="4">
    <source>
        <dbReference type="ARBA" id="ARBA00022741"/>
    </source>
</evidence>
<dbReference type="InterPro" id="IPR042115">
    <property type="entry name" value="PriA_3primeBD_sf"/>
</dbReference>
<proteinExistence type="inferred from homology"/>
<dbReference type="Pfam" id="PF00270">
    <property type="entry name" value="DEAD"/>
    <property type="match status" value="1"/>
</dbReference>
<evidence type="ECO:0000256" key="12">
    <source>
        <dbReference type="HAMAP-Rule" id="MF_00983"/>
    </source>
</evidence>
<dbReference type="PROSITE" id="PS51194">
    <property type="entry name" value="HELICASE_CTER"/>
    <property type="match status" value="1"/>
</dbReference>
<dbReference type="Pfam" id="PF00271">
    <property type="entry name" value="Helicase_C"/>
    <property type="match status" value="1"/>
</dbReference>
<feature type="binding site" evidence="12">
    <location>
        <position position="401"/>
    </location>
    <ligand>
        <name>Zn(2+)</name>
        <dbReference type="ChEBI" id="CHEBI:29105"/>
        <label>1</label>
    </ligand>
</feature>
<keyword evidence="8 12" id="KW-0067">ATP-binding</keyword>
<comment type="cofactor">
    <cofactor evidence="12">
        <name>Zn(2+)</name>
        <dbReference type="ChEBI" id="CHEBI:29105"/>
    </cofactor>
    <text evidence="12">Binds 2 zinc ions per subunit.</text>
</comment>
<dbReference type="GO" id="GO:0006302">
    <property type="term" value="P:double-strand break repair"/>
    <property type="evidence" value="ECO:0007669"/>
    <property type="project" value="InterPro"/>
</dbReference>
<sequence>MRFATVLLPLPYECEYTYSIPDVLDSRAKPGVRCSVPLGRRKMVGFIASISEERPSGDYEIRDIERIIDEIPVFNDELLDIAKWMRTMYFTPTGLSLSMMIPSGRKESEVSPFYEPASFKAIENLSEGQEHALSVLRSGESRFYYLFGVTGSGKSEVYLRRAEDMIKEGRQVLYMVPEITLSQQLSDEVYDRFHGRVAILHSSLTPSQRLKAWHEIMSGDIDIVIGARSSVFAPFRNLGLIILDEEHETSYKSGNTPRYHARQVAQYRTAKCGTEFIMGSATPSLEAWEMMRTGKLRRIDMPERIGEGRYPKIEVVNTLKEKRNISPELEKAIRKALSEKKGILLFLNRRGFTYGYQCRSCGTILTCPNCSVSLTYHKKSNRLVCHTCGFSEPLVHVCPECSSRDLSPSGFGTENIEEEARALFPYARIARLDTDVAESGKGKTQEILQGFRNGSINILLGTQMIAKGLNFPLVSLVGVMNADSSLSIPDFRAEERTFDLLHQVAGRAGRYRDDGFVIIQTTQPFSPAVAAAADNDLETFYRKEMENRKATGFPPFSRLLNLTFRSISEEKAIKAVEDLGKSAYELEESNSAYEDIEIFSPSPCPVEKKARYYRYHMLLRSSSASLLLSFAHKLLDNYKAPSSVYLEIDMDPISLM</sequence>
<feature type="binding site" evidence="12">
    <location>
        <position position="370"/>
    </location>
    <ligand>
        <name>Zn(2+)</name>
        <dbReference type="ChEBI" id="CHEBI:29105"/>
        <label>2</label>
    </ligand>
</feature>
<dbReference type="GO" id="GO:0043138">
    <property type="term" value="F:3'-5' DNA helicase activity"/>
    <property type="evidence" value="ECO:0007669"/>
    <property type="project" value="UniProtKB-EC"/>
</dbReference>
<accession>A0A9D9IAI5</accession>
<dbReference type="PANTHER" id="PTHR30580">
    <property type="entry name" value="PRIMOSOMAL PROTEIN N"/>
    <property type="match status" value="1"/>
</dbReference>
<dbReference type="InterPro" id="IPR041236">
    <property type="entry name" value="PriA_C"/>
</dbReference>
<gene>
    <name evidence="12 15" type="primary">priA</name>
    <name evidence="15" type="ORF">IAA72_03445</name>
</gene>
<feature type="binding site" evidence="12">
    <location>
        <position position="367"/>
    </location>
    <ligand>
        <name>Zn(2+)</name>
        <dbReference type="ChEBI" id="CHEBI:29105"/>
        <label>2</label>
    </ligand>
</feature>
<evidence type="ECO:0000256" key="10">
    <source>
        <dbReference type="ARBA" id="ARBA00023235"/>
    </source>
</evidence>
<keyword evidence="3 12" id="KW-0479">Metal-binding</keyword>
<comment type="caution">
    <text evidence="15">The sequence shown here is derived from an EMBL/GenBank/DDBJ whole genome shotgun (WGS) entry which is preliminary data.</text>
</comment>
<evidence type="ECO:0000313" key="16">
    <source>
        <dbReference type="Proteomes" id="UP000810292"/>
    </source>
</evidence>
<evidence type="ECO:0000259" key="13">
    <source>
        <dbReference type="PROSITE" id="PS51192"/>
    </source>
</evidence>
<feature type="domain" description="Helicase ATP-binding" evidence="13">
    <location>
        <begin position="135"/>
        <end position="301"/>
    </location>
</feature>
<keyword evidence="2 12" id="KW-0235">DNA replication</keyword>
<dbReference type="HAMAP" id="MF_00983">
    <property type="entry name" value="PriA"/>
    <property type="match status" value="1"/>
</dbReference>
<keyword evidence="7 12" id="KW-0862">Zinc</keyword>
<dbReference type="FunFam" id="3.40.1440.60:FF:000001">
    <property type="entry name" value="Primosomal protein N"/>
    <property type="match status" value="1"/>
</dbReference>
<dbReference type="Pfam" id="PF18074">
    <property type="entry name" value="PriA_C"/>
    <property type="match status" value="1"/>
</dbReference>
<dbReference type="PANTHER" id="PTHR30580:SF0">
    <property type="entry name" value="PRIMOSOMAL PROTEIN N"/>
    <property type="match status" value="1"/>
</dbReference>
<feature type="binding site" evidence="12">
    <location>
        <position position="358"/>
    </location>
    <ligand>
        <name>Zn(2+)</name>
        <dbReference type="ChEBI" id="CHEBI:29105"/>
        <label>1</label>
    </ligand>
</feature>
<dbReference type="InterPro" id="IPR014001">
    <property type="entry name" value="Helicase_ATP-bd"/>
</dbReference>
<keyword evidence="5 12" id="KW-0378">Hydrolase</keyword>
<dbReference type="GO" id="GO:0005524">
    <property type="term" value="F:ATP binding"/>
    <property type="evidence" value="ECO:0007669"/>
    <property type="project" value="UniProtKB-UniRule"/>
</dbReference>
<dbReference type="InterPro" id="IPR001650">
    <property type="entry name" value="Helicase_C-like"/>
</dbReference>
<dbReference type="AlphaFoldDB" id="A0A9D9IAI5"/>
<keyword evidence="4 12" id="KW-0547">Nucleotide-binding</keyword>
<evidence type="ECO:0000313" key="15">
    <source>
        <dbReference type="EMBL" id="MBO8468822.1"/>
    </source>
</evidence>
<dbReference type="InterPro" id="IPR040498">
    <property type="entry name" value="PriA_CRR"/>
</dbReference>
<evidence type="ECO:0000256" key="6">
    <source>
        <dbReference type="ARBA" id="ARBA00022806"/>
    </source>
</evidence>
<evidence type="ECO:0000256" key="1">
    <source>
        <dbReference type="ARBA" id="ARBA00022515"/>
    </source>
</evidence>
<dbReference type="EMBL" id="JADIMF010000055">
    <property type="protein sequence ID" value="MBO8468822.1"/>
    <property type="molecule type" value="Genomic_DNA"/>
</dbReference>
<reference evidence="15" key="1">
    <citation type="submission" date="2020-10" db="EMBL/GenBank/DDBJ databases">
        <authorList>
            <person name="Gilroy R."/>
        </authorList>
    </citation>
    <scope>NUCLEOTIDE SEQUENCE</scope>
    <source>
        <strain evidence="15">14700</strain>
    </source>
</reference>
<dbReference type="NCBIfam" id="TIGR00595">
    <property type="entry name" value="priA"/>
    <property type="match status" value="1"/>
</dbReference>
<evidence type="ECO:0000256" key="11">
    <source>
        <dbReference type="ARBA" id="ARBA00048988"/>
    </source>
</evidence>
<keyword evidence="1 12" id="KW-0639">Primosome</keyword>
<keyword evidence="6 12" id="KW-0347">Helicase</keyword>
<feature type="domain" description="Helicase C-terminal" evidence="14">
    <location>
        <begin position="371"/>
        <end position="568"/>
    </location>
</feature>
<dbReference type="Pfam" id="PF18319">
    <property type="entry name" value="Zn_ribbon_PriA"/>
    <property type="match status" value="1"/>
</dbReference>
<dbReference type="GO" id="GO:0003677">
    <property type="term" value="F:DNA binding"/>
    <property type="evidence" value="ECO:0007669"/>
    <property type="project" value="UniProtKB-UniRule"/>
</dbReference>
<dbReference type="FunFam" id="3.40.50.300:FF:000489">
    <property type="entry name" value="Primosome assembly protein PriA"/>
    <property type="match status" value="1"/>
</dbReference>
<dbReference type="InterPro" id="IPR011545">
    <property type="entry name" value="DEAD/DEAH_box_helicase_dom"/>
</dbReference>
<dbReference type="GO" id="GO:0006269">
    <property type="term" value="P:DNA replication, synthesis of primer"/>
    <property type="evidence" value="ECO:0007669"/>
    <property type="project" value="UniProtKB-KW"/>
</dbReference>
<evidence type="ECO:0000256" key="7">
    <source>
        <dbReference type="ARBA" id="ARBA00022833"/>
    </source>
</evidence>
<evidence type="ECO:0000259" key="14">
    <source>
        <dbReference type="PROSITE" id="PS51194"/>
    </source>
</evidence>
<dbReference type="SUPFAM" id="SSF52540">
    <property type="entry name" value="P-loop containing nucleoside triphosphate hydrolases"/>
    <property type="match status" value="1"/>
</dbReference>
<evidence type="ECO:0000256" key="5">
    <source>
        <dbReference type="ARBA" id="ARBA00022801"/>
    </source>
</evidence>
<comment type="catalytic activity">
    <reaction evidence="12">
        <text>Couples ATP hydrolysis with the unwinding of duplex DNA by translocating in the 3'-5' direction.</text>
        <dbReference type="EC" id="5.6.2.4"/>
    </reaction>
</comment>
<feature type="binding site" evidence="12">
    <location>
        <position position="388"/>
    </location>
    <ligand>
        <name>Zn(2+)</name>
        <dbReference type="ChEBI" id="CHEBI:29105"/>
        <label>2</label>
    </ligand>
</feature>
<feature type="binding site" evidence="12">
    <location>
        <position position="385"/>
    </location>
    <ligand>
        <name>Zn(2+)</name>
        <dbReference type="ChEBI" id="CHEBI:29105"/>
        <label>2</label>
    </ligand>
</feature>
<comment type="function">
    <text evidence="12">Initiates the restart of stalled replication forks, which reloads the replicative helicase on sites other than the origin of replication. Recognizes and binds to abandoned replication forks and remodels them to uncover a helicase loading site. Promotes assembly of the primosome at these replication forks.</text>
</comment>
<comment type="similarity">
    <text evidence="12">Belongs to the helicase family. PriA subfamily.</text>
</comment>
<keyword evidence="9 12" id="KW-0238">DNA-binding</keyword>
<comment type="catalytic activity">
    <reaction evidence="11 12">
        <text>ATP + H2O = ADP + phosphate + H(+)</text>
        <dbReference type="Rhea" id="RHEA:13065"/>
        <dbReference type="ChEBI" id="CHEBI:15377"/>
        <dbReference type="ChEBI" id="CHEBI:15378"/>
        <dbReference type="ChEBI" id="CHEBI:30616"/>
        <dbReference type="ChEBI" id="CHEBI:43474"/>
        <dbReference type="ChEBI" id="CHEBI:456216"/>
        <dbReference type="EC" id="5.6.2.4"/>
    </reaction>
</comment>
<dbReference type="EC" id="5.6.2.4" evidence="12"/>
<dbReference type="InterPro" id="IPR005259">
    <property type="entry name" value="PriA"/>
</dbReference>
<dbReference type="CDD" id="cd18804">
    <property type="entry name" value="SF2_C_priA"/>
    <property type="match status" value="1"/>
</dbReference>
<feature type="binding site" evidence="12">
    <location>
        <position position="361"/>
    </location>
    <ligand>
        <name>Zn(2+)</name>
        <dbReference type="ChEBI" id="CHEBI:29105"/>
        <label>1</label>
    </ligand>
</feature>
<dbReference type="Gene3D" id="3.40.50.300">
    <property type="entry name" value="P-loop containing nucleotide triphosphate hydrolases"/>
    <property type="match status" value="2"/>
</dbReference>
<dbReference type="GO" id="GO:0008270">
    <property type="term" value="F:zinc ion binding"/>
    <property type="evidence" value="ECO:0007669"/>
    <property type="project" value="UniProtKB-UniRule"/>
</dbReference>
<protein>
    <recommendedName>
        <fullName evidence="12">Replication restart protein PriA</fullName>
    </recommendedName>
    <alternativeName>
        <fullName evidence="12">ATP-dependent DNA helicase PriA</fullName>
        <ecNumber evidence="12">5.6.2.4</ecNumber>
    </alternativeName>
    <alternativeName>
        <fullName evidence="12">DNA 3'-5' helicase PriA</fullName>
    </alternativeName>
</protein>
<dbReference type="GO" id="GO:0016787">
    <property type="term" value="F:hydrolase activity"/>
    <property type="evidence" value="ECO:0007669"/>
    <property type="project" value="UniProtKB-KW"/>
</dbReference>
<name>A0A9D9IAI5_9SPIO</name>
<dbReference type="Pfam" id="PF17764">
    <property type="entry name" value="PriA_3primeBD"/>
    <property type="match status" value="1"/>
</dbReference>
<evidence type="ECO:0000256" key="3">
    <source>
        <dbReference type="ARBA" id="ARBA00022723"/>
    </source>
</evidence>
<feature type="binding site" evidence="12">
    <location>
        <position position="398"/>
    </location>
    <ligand>
        <name>Zn(2+)</name>
        <dbReference type="ChEBI" id="CHEBI:29105"/>
        <label>1</label>
    </ligand>
</feature>
<organism evidence="15 16">
    <name type="scientific">Candidatus Ornithospirochaeta stercoravium</name>
    <dbReference type="NCBI Taxonomy" id="2840897"/>
    <lineage>
        <taxon>Bacteria</taxon>
        <taxon>Pseudomonadati</taxon>
        <taxon>Spirochaetota</taxon>
        <taxon>Spirochaetia</taxon>
        <taxon>Spirochaetales</taxon>
        <taxon>Spirochaetaceae</taxon>
        <taxon>Spirochaetaceae incertae sedis</taxon>
        <taxon>Candidatus Ornithospirochaeta</taxon>
    </lineage>
</organism>
<dbReference type="GO" id="GO:0006270">
    <property type="term" value="P:DNA replication initiation"/>
    <property type="evidence" value="ECO:0007669"/>
    <property type="project" value="TreeGrafter"/>
</dbReference>
<keyword evidence="10 12" id="KW-0413">Isomerase</keyword>